<protein>
    <submittedName>
        <fullName evidence="3">DUF4129 domain-containing protein</fullName>
    </submittedName>
</protein>
<evidence type="ECO:0000313" key="3">
    <source>
        <dbReference type="EMBL" id="QDA61135.1"/>
    </source>
</evidence>
<keyword evidence="4" id="KW-1185">Reference proteome</keyword>
<keyword evidence="1" id="KW-0812">Transmembrane</keyword>
<evidence type="ECO:0000259" key="2">
    <source>
        <dbReference type="Pfam" id="PF13559"/>
    </source>
</evidence>
<feature type="transmembrane region" description="Helical" evidence="1">
    <location>
        <begin position="117"/>
        <end position="138"/>
    </location>
</feature>
<dbReference type="Proteomes" id="UP000305398">
    <property type="component" value="Chromosome"/>
</dbReference>
<feature type="transmembrane region" description="Helical" evidence="1">
    <location>
        <begin position="12"/>
        <end position="36"/>
    </location>
</feature>
<dbReference type="KEGG" id="hyj:FHG12_13940"/>
<keyword evidence="1" id="KW-0472">Membrane</keyword>
<dbReference type="OrthoDB" id="5491447at2"/>
<accession>A0A5B8A3C6</accession>
<evidence type="ECO:0000256" key="1">
    <source>
        <dbReference type="SAM" id="Phobius"/>
    </source>
</evidence>
<dbReference type="Pfam" id="PF13559">
    <property type="entry name" value="DUF4129"/>
    <property type="match status" value="1"/>
</dbReference>
<gene>
    <name evidence="3" type="ORF">FHG12_13940</name>
</gene>
<dbReference type="InterPro" id="IPR025403">
    <property type="entry name" value="TgpA-like_C"/>
</dbReference>
<proteinExistence type="predicted"/>
<dbReference type="EMBL" id="CP040896">
    <property type="protein sequence ID" value="QDA61135.1"/>
    <property type="molecule type" value="Genomic_DNA"/>
</dbReference>
<dbReference type="RefSeq" id="WP_139516309.1">
    <property type="nucleotide sequence ID" value="NZ_CP040896.1"/>
</dbReference>
<feature type="domain" description="Protein-glutamine gamma-glutamyltransferase-like C-terminal" evidence="2">
    <location>
        <begin position="190"/>
        <end position="250"/>
    </location>
</feature>
<organism evidence="3 4">
    <name type="scientific">Hymenobacter jejuensis</name>
    <dbReference type="NCBI Taxonomy" id="2502781"/>
    <lineage>
        <taxon>Bacteria</taxon>
        <taxon>Pseudomonadati</taxon>
        <taxon>Bacteroidota</taxon>
        <taxon>Cytophagia</taxon>
        <taxon>Cytophagales</taxon>
        <taxon>Hymenobacteraceae</taxon>
        <taxon>Hymenobacter</taxon>
    </lineage>
</organism>
<dbReference type="AlphaFoldDB" id="A0A5B8A3C6"/>
<reference evidence="3 4" key="1">
    <citation type="submission" date="2019-06" db="EMBL/GenBank/DDBJ databases">
        <authorList>
            <person name="Srinivasan S."/>
        </authorList>
    </citation>
    <scope>NUCLEOTIDE SEQUENCE [LARGE SCALE GENOMIC DNA]</scope>
    <source>
        <strain evidence="3 4">17J68-5</strain>
    </source>
</reference>
<sequence>MIIRLQSPWHTFQLRLANFLLITQLIITFCVLAPHFGAAQRRGASPDGSINPQHFPADRSATVTLRRPAPGHLHDFRRQRDFQYVEVKSEMSAWDLFWMRFWNKVSEWLNSRSYQGFWRYVFYTLFLGAIAFVILKLFQVDLTGAFGRSPRRAALAYDTESEDIHALDFNALLAEAEASANYRLAVRLGYLQVLKQLTDHHLIEWQPDKTNQAYVQEMASIPLRPAFTEITRQFEYVWYGELALTAEHYAVTRTARLDFLTQLANRRAA</sequence>
<evidence type="ECO:0000313" key="4">
    <source>
        <dbReference type="Proteomes" id="UP000305398"/>
    </source>
</evidence>
<keyword evidence="1" id="KW-1133">Transmembrane helix</keyword>
<name>A0A5B8A3C6_9BACT</name>